<keyword evidence="3" id="KW-1185">Reference proteome</keyword>
<feature type="region of interest" description="Disordered" evidence="1">
    <location>
        <begin position="1"/>
        <end position="52"/>
    </location>
</feature>
<feature type="compositionally biased region" description="Polar residues" evidence="1">
    <location>
        <begin position="20"/>
        <end position="29"/>
    </location>
</feature>
<reference evidence="2 3" key="1">
    <citation type="submission" date="2017-03" db="EMBL/GenBank/DDBJ databases">
        <title>Genome sequence of Clostridium oryzae DSM 28571.</title>
        <authorList>
            <person name="Poehlein A."/>
            <person name="Daniel R."/>
        </authorList>
    </citation>
    <scope>NUCLEOTIDE SEQUENCE [LARGE SCALE GENOMIC DNA]</scope>
    <source>
        <strain evidence="2 3">DSM 28571</strain>
    </source>
</reference>
<protein>
    <submittedName>
        <fullName evidence="2">Uncharacterized protein</fullName>
    </submittedName>
</protein>
<sequence length="52" mass="5991">MDNKDKNRYNDSMALDPKIINSNEANNNDVHPVGIDNRNALDKIHDKNKNKK</sequence>
<feature type="compositionally biased region" description="Basic and acidic residues" evidence="1">
    <location>
        <begin position="39"/>
        <end position="52"/>
    </location>
</feature>
<gene>
    <name evidence="2" type="ORF">CLORY_27800</name>
</gene>
<dbReference type="RefSeq" id="WP_169911626.1">
    <property type="nucleotide sequence ID" value="NZ_MZGV01000030.1"/>
</dbReference>
<dbReference type="Proteomes" id="UP000190080">
    <property type="component" value="Unassembled WGS sequence"/>
</dbReference>
<dbReference type="EMBL" id="MZGV01000030">
    <property type="protein sequence ID" value="OPJ60604.1"/>
    <property type="molecule type" value="Genomic_DNA"/>
</dbReference>
<proteinExistence type="predicted"/>
<evidence type="ECO:0000313" key="3">
    <source>
        <dbReference type="Proteomes" id="UP000190080"/>
    </source>
</evidence>
<comment type="caution">
    <text evidence="2">The sequence shown here is derived from an EMBL/GenBank/DDBJ whole genome shotgun (WGS) entry which is preliminary data.</text>
</comment>
<accession>A0A1V4IL96</accession>
<dbReference type="AlphaFoldDB" id="A0A1V4IL96"/>
<evidence type="ECO:0000313" key="2">
    <source>
        <dbReference type="EMBL" id="OPJ60604.1"/>
    </source>
</evidence>
<evidence type="ECO:0000256" key="1">
    <source>
        <dbReference type="SAM" id="MobiDB-lite"/>
    </source>
</evidence>
<organism evidence="2 3">
    <name type="scientific">Clostridium oryzae</name>
    <dbReference type="NCBI Taxonomy" id="1450648"/>
    <lineage>
        <taxon>Bacteria</taxon>
        <taxon>Bacillati</taxon>
        <taxon>Bacillota</taxon>
        <taxon>Clostridia</taxon>
        <taxon>Eubacteriales</taxon>
        <taxon>Clostridiaceae</taxon>
        <taxon>Clostridium</taxon>
    </lineage>
</organism>
<name>A0A1V4IL96_9CLOT</name>